<dbReference type="Pfam" id="PF00202">
    <property type="entry name" value="Aminotran_3"/>
    <property type="match status" value="1"/>
</dbReference>
<dbReference type="GO" id="GO:0004587">
    <property type="term" value="F:ornithine aminotransferase activity"/>
    <property type="evidence" value="ECO:0007669"/>
    <property type="project" value="UniProtKB-EC"/>
</dbReference>
<organism evidence="3">
    <name type="scientific">hydrothermal vent metagenome</name>
    <dbReference type="NCBI Taxonomy" id="652676"/>
    <lineage>
        <taxon>unclassified sequences</taxon>
        <taxon>metagenomes</taxon>
        <taxon>ecological metagenomes</taxon>
    </lineage>
</organism>
<dbReference type="GO" id="GO:0055129">
    <property type="term" value="P:L-proline biosynthetic process"/>
    <property type="evidence" value="ECO:0007669"/>
    <property type="project" value="UniProtKB-UniPathway"/>
</dbReference>
<dbReference type="InterPro" id="IPR005814">
    <property type="entry name" value="Aminotrans_3"/>
</dbReference>
<feature type="non-terminal residue" evidence="3">
    <location>
        <position position="152"/>
    </location>
</feature>
<sequence length="152" mass="17073">MTSEDYIRLENQYGANNYKPLNVVLARGEGIWVWDVEGRKYLDCLSSYSAINQGHCHPKILSALKQQAEKLTLVSRAFHSDQLGPFYQEICERTKSHSVLPMNSGAEAVETAIKAIRKWGYQVKKVAPGQAEIIVCENNFHGRTLTIVGFST</sequence>
<protein>
    <submittedName>
        <fullName evidence="3">Ornithine aminotransferase</fullName>
        <ecNumber evidence="3">2.6.1.13</ecNumber>
    </submittedName>
</protein>
<dbReference type="Gene3D" id="3.90.1150.10">
    <property type="entry name" value="Aspartate Aminotransferase, domain 1"/>
    <property type="match status" value="1"/>
</dbReference>
<dbReference type="GO" id="GO:0042802">
    <property type="term" value="F:identical protein binding"/>
    <property type="evidence" value="ECO:0007669"/>
    <property type="project" value="TreeGrafter"/>
</dbReference>
<reference evidence="3" key="1">
    <citation type="submission" date="2018-06" db="EMBL/GenBank/DDBJ databases">
        <authorList>
            <person name="Zhirakovskaya E."/>
        </authorList>
    </citation>
    <scope>NUCLEOTIDE SEQUENCE</scope>
</reference>
<dbReference type="PANTHER" id="PTHR11986">
    <property type="entry name" value="AMINOTRANSFERASE CLASS III"/>
    <property type="match status" value="1"/>
</dbReference>
<keyword evidence="2" id="KW-0663">Pyridoxal phosphate</keyword>
<gene>
    <name evidence="3" type="ORF">MNBD_NITROSPINAE05-1156</name>
</gene>
<dbReference type="Gene3D" id="3.40.640.10">
    <property type="entry name" value="Type I PLP-dependent aspartate aminotransferase-like (Major domain)"/>
    <property type="match status" value="1"/>
</dbReference>
<accession>A0A3B1D0H1</accession>
<evidence type="ECO:0000256" key="1">
    <source>
        <dbReference type="ARBA" id="ARBA00001933"/>
    </source>
</evidence>
<dbReference type="GO" id="GO:0030170">
    <property type="term" value="F:pyridoxal phosphate binding"/>
    <property type="evidence" value="ECO:0007669"/>
    <property type="project" value="InterPro"/>
</dbReference>
<dbReference type="InterPro" id="IPR050103">
    <property type="entry name" value="Class-III_PLP-dep_AT"/>
</dbReference>
<dbReference type="InterPro" id="IPR015424">
    <property type="entry name" value="PyrdxlP-dep_Trfase"/>
</dbReference>
<dbReference type="EC" id="2.6.1.13" evidence="3"/>
<dbReference type="InterPro" id="IPR015422">
    <property type="entry name" value="PyrdxlP-dep_Trfase_small"/>
</dbReference>
<dbReference type="SUPFAM" id="SSF53383">
    <property type="entry name" value="PLP-dependent transferases"/>
    <property type="match status" value="1"/>
</dbReference>
<proteinExistence type="predicted"/>
<dbReference type="EMBL" id="UOGG01000194">
    <property type="protein sequence ID" value="VAX32321.1"/>
    <property type="molecule type" value="Genomic_DNA"/>
</dbReference>
<dbReference type="InterPro" id="IPR015421">
    <property type="entry name" value="PyrdxlP-dep_Trfase_major"/>
</dbReference>
<dbReference type="UniPathway" id="UPA00098">
    <property type="reaction ID" value="UER00358"/>
</dbReference>
<dbReference type="PANTHER" id="PTHR11986:SF18">
    <property type="entry name" value="ORNITHINE AMINOTRANSFERASE, MITOCHONDRIAL"/>
    <property type="match status" value="1"/>
</dbReference>
<evidence type="ECO:0000313" key="3">
    <source>
        <dbReference type="EMBL" id="VAX32321.1"/>
    </source>
</evidence>
<comment type="cofactor">
    <cofactor evidence="1">
        <name>pyridoxal 5'-phosphate</name>
        <dbReference type="ChEBI" id="CHEBI:597326"/>
    </cofactor>
</comment>
<dbReference type="AlphaFoldDB" id="A0A3B1D0H1"/>
<evidence type="ECO:0000256" key="2">
    <source>
        <dbReference type="ARBA" id="ARBA00022898"/>
    </source>
</evidence>
<keyword evidence="3" id="KW-0808">Transferase</keyword>
<keyword evidence="3" id="KW-0032">Aminotransferase</keyword>
<name>A0A3B1D0H1_9ZZZZ</name>